<dbReference type="PANTHER" id="PTHR44757:SF4">
    <property type="entry name" value="DIGUANYLATE CYCLASE DGCE-RELATED"/>
    <property type="match status" value="1"/>
</dbReference>
<dbReference type="Proteomes" id="UP000199766">
    <property type="component" value="Unassembled WGS sequence"/>
</dbReference>
<dbReference type="InterPro" id="IPR001610">
    <property type="entry name" value="PAC"/>
</dbReference>
<dbReference type="Pfam" id="PF08448">
    <property type="entry name" value="PAS_4"/>
    <property type="match status" value="1"/>
</dbReference>
<keyword evidence="6" id="KW-1185">Reference proteome</keyword>
<dbReference type="EMBL" id="FOGD01000002">
    <property type="protein sequence ID" value="SEQ70874.1"/>
    <property type="molecule type" value="Genomic_DNA"/>
</dbReference>
<dbReference type="STRING" id="180197.SAMN02982919_01048"/>
<dbReference type="Pfam" id="PF00990">
    <property type="entry name" value="GGDEF"/>
    <property type="match status" value="1"/>
</dbReference>
<evidence type="ECO:0000313" key="5">
    <source>
        <dbReference type="EMBL" id="SEQ70874.1"/>
    </source>
</evidence>
<dbReference type="AlphaFoldDB" id="A0A1H9I8I2"/>
<dbReference type="PANTHER" id="PTHR44757">
    <property type="entry name" value="DIGUANYLATE CYCLASE DGCP"/>
    <property type="match status" value="1"/>
</dbReference>
<dbReference type="CDD" id="cd00130">
    <property type="entry name" value="PAS"/>
    <property type="match status" value="2"/>
</dbReference>
<accession>A0A1H9I8I2</accession>
<dbReference type="PROSITE" id="PS50887">
    <property type="entry name" value="GGDEF"/>
    <property type="match status" value="1"/>
</dbReference>
<feature type="domain" description="GGDEF" evidence="4">
    <location>
        <begin position="605"/>
        <end position="742"/>
    </location>
</feature>
<dbReference type="InterPro" id="IPR013656">
    <property type="entry name" value="PAS_4"/>
</dbReference>
<keyword evidence="1" id="KW-0472">Membrane</keyword>
<dbReference type="Pfam" id="PF00989">
    <property type="entry name" value="PAS"/>
    <property type="match status" value="1"/>
</dbReference>
<dbReference type="SUPFAM" id="SSF55073">
    <property type="entry name" value="Nucleotide cyclase"/>
    <property type="match status" value="1"/>
</dbReference>
<evidence type="ECO:0000259" key="3">
    <source>
        <dbReference type="PROSITE" id="PS50113"/>
    </source>
</evidence>
<dbReference type="InterPro" id="IPR029787">
    <property type="entry name" value="Nucleotide_cyclase"/>
</dbReference>
<feature type="transmembrane region" description="Helical" evidence="1">
    <location>
        <begin position="281"/>
        <end position="303"/>
    </location>
</feature>
<dbReference type="InterPro" id="IPR000700">
    <property type="entry name" value="PAS-assoc_C"/>
</dbReference>
<feature type="domain" description="PAC" evidence="3">
    <location>
        <begin position="391"/>
        <end position="442"/>
    </location>
</feature>
<keyword evidence="1" id="KW-1133">Transmembrane helix</keyword>
<dbReference type="SMART" id="SM00267">
    <property type="entry name" value="GGDEF"/>
    <property type="match status" value="1"/>
</dbReference>
<dbReference type="InterPro" id="IPR000160">
    <property type="entry name" value="GGDEF_dom"/>
</dbReference>
<evidence type="ECO:0000259" key="2">
    <source>
        <dbReference type="PROSITE" id="PS50112"/>
    </source>
</evidence>
<name>A0A1H9I8I2_9BURK</name>
<reference evidence="5 6" key="1">
    <citation type="submission" date="2016-10" db="EMBL/GenBank/DDBJ databases">
        <authorList>
            <person name="de Groot N.N."/>
        </authorList>
    </citation>
    <scope>NUCLEOTIDE SEQUENCE [LARGE SCALE GENOMIC DNA]</scope>
    <source>
        <strain evidence="5 6">ATCC 35958</strain>
    </source>
</reference>
<dbReference type="GO" id="GO:0003824">
    <property type="term" value="F:catalytic activity"/>
    <property type="evidence" value="ECO:0007669"/>
    <property type="project" value="UniProtKB-ARBA"/>
</dbReference>
<dbReference type="CDD" id="cd12915">
    <property type="entry name" value="PDC2_DGC_like"/>
    <property type="match status" value="1"/>
</dbReference>
<dbReference type="SMART" id="SM00086">
    <property type="entry name" value="PAC"/>
    <property type="match status" value="2"/>
</dbReference>
<evidence type="ECO:0000313" key="6">
    <source>
        <dbReference type="Proteomes" id="UP000199766"/>
    </source>
</evidence>
<evidence type="ECO:0000259" key="4">
    <source>
        <dbReference type="PROSITE" id="PS50887"/>
    </source>
</evidence>
<dbReference type="InterPro" id="IPR035965">
    <property type="entry name" value="PAS-like_dom_sf"/>
</dbReference>
<dbReference type="InterPro" id="IPR000014">
    <property type="entry name" value="PAS"/>
</dbReference>
<dbReference type="GO" id="GO:0006355">
    <property type="term" value="P:regulation of DNA-templated transcription"/>
    <property type="evidence" value="ECO:0007669"/>
    <property type="project" value="InterPro"/>
</dbReference>
<sequence>MPPDCTVRFTRSRQLILLALLLSLGIGTLFVHAISTMRQDQWNFASRTQVNLAHTLALAVRHSLDGFEDPLLHVVTEMQTTPTPSMASVLGGNSLPGLEAVLVVNQAGQVVLAPEAVALPPNTQLDLEALALLPSGQHHGLHVGKPMISPLSGLYVLPMSHTYRGADDQVAGVVLGLIQLEHFNRLFSSVQLGPHSGINLFLRNGTVVVRFPYGGKDTGKSLAGTDNMRQLQAAPQGTFASQAVFDGVWRMYAFEWVEGYPLVINVAQAVDSVLADWRRSAMWLGIFAVVLMVACVGLAVLFARELERRQAVSSQLQQAQHDLRTILDNLPSMVSYWDSDLHNRFANRATERWFGISPEQLRGMPAATLLGPQAYAAVQPYLEKALQGQAQSFERRLTDAQGDKRHVYITYTPDLDKGQVRGILAQLIDITERKRMEDELFEEKERIRLTLRSIGDAVVCTDAQGHITYLNPVAERMTGWPLADAAGQDADVVVPLYLGYGNQPQPSPLHDVLSTRLCCGPTRGVVLHGRQGQRYDVEESASPIIDRHDQLSGAVMVLHDMTETMAMAARMAHLAQYDSLTDLPNRLLLQDRTRHALAQARRDGKLLAVVYLDLDGFKQVNDCLGHDAGDQLLVEFARRLKATVRESDTVCRQGGDEFVLLLPGLDNPAHIERLAHKILATCEAPFQLQQGCAGQTSCVGVSGGVALFAQHGSSFETLARHADEAMYAAKRAGRGRFYLYQGEGLAPAAIAPRQA</sequence>
<dbReference type="SMART" id="SM00091">
    <property type="entry name" value="PAS"/>
    <property type="match status" value="2"/>
</dbReference>
<dbReference type="InterPro" id="IPR052155">
    <property type="entry name" value="Biofilm_reg_signaling"/>
</dbReference>
<dbReference type="PROSITE" id="PS50112">
    <property type="entry name" value="PAS"/>
    <property type="match status" value="2"/>
</dbReference>
<dbReference type="PROSITE" id="PS50113">
    <property type="entry name" value="PAC"/>
    <property type="match status" value="1"/>
</dbReference>
<evidence type="ECO:0000256" key="1">
    <source>
        <dbReference type="SAM" id="Phobius"/>
    </source>
</evidence>
<dbReference type="Gene3D" id="3.30.450.20">
    <property type="entry name" value="PAS domain"/>
    <property type="match status" value="4"/>
</dbReference>
<feature type="domain" description="PAS" evidence="2">
    <location>
        <begin position="443"/>
        <end position="495"/>
    </location>
</feature>
<dbReference type="CDD" id="cd01949">
    <property type="entry name" value="GGDEF"/>
    <property type="match status" value="1"/>
</dbReference>
<dbReference type="InterPro" id="IPR054327">
    <property type="entry name" value="His-kinase-like_sensor"/>
</dbReference>
<dbReference type="NCBIfam" id="TIGR00229">
    <property type="entry name" value="sensory_box"/>
    <property type="match status" value="2"/>
</dbReference>
<dbReference type="Pfam" id="PF22588">
    <property type="entry name" value="dCache_1_like"/>
    <property type="match status" value="1"/>
</dbReference>
<gene>
    <name evidence="5" type="ORF">SAMN02982919_01048</name>
</gene>
<feature type="domain" description="PAS" evidence="2">
    <location>
        <begin position="319"/>
        <end position="389"/>
    </location>
</feature>
<proteinExistence type="predicted"/>
<dbReference type="InterPro" id="IPR043128">
    <property type="entry name" value="Rev_trsase/Diguanyl_cyclase"/>
</dbReference>
<dbReference type="OrthoDB" id="8929028at2"/>
<dbReference type="FunFam" id="3.30.70.270:FF:000001">
    <property type="entry name" value="Diguanylate cyclase domain protein"/>
    <property type="match status" value="1"/>
</dbReference>
<dbReference type="SUPFAM" id="SSF55785">
    <property type="entry name" value="PYP-like sensor domain (PAS domain)"/>
    <property type="match status" value="2"/>
</dbReference>
<organism evidence="5 6">
    <name type="scientific">Giesbergeria anulus</name>
    <dbReference type="NCBI Taxonomy" id="180197"/>
    <lineage>
        <taxon>Bacteria</taxon>
        <taxon>Pseudomonadati</taxon>
        <taxon>Pseudomonadota</taxon>
        <taxon>Betaproteobacteria</taxon>
        <taxon>Burkholderiales</taxon>
        <taxon>Comamonadaceae</taxon>
        <taxon>Giesbergeria</taxon>
    </lineage>
</organism>
<keyword evidence="1" id="KW-0812">Transmembrane</keyword>
<dbReference type="NCBIfam" id="TIGR00254">
    <property type="entry name" value="GGDEF"/>
    <property type="match status" value="1"/>
</dbReference>
<protein>
    <submittedName>
        <fullName evidence="5">PAS domain S-box-containing protein/diguanylate cyclase (GGDEF) domain-containing protein</fullName>
    </submittedName>
</protein>
<dbReference type="Gene3D" id="3.30.70.270">
    <property type="match status" value="1"/>
</dbReference>
<dbReference type="CDD" id="cd18773">
    <property type="entry name" value="PDC1_HK_sensor"/>
    <property type="match status" value="1"/>
</dbReference>
<dbReference type="InterPro" id="IPR013767">
    <property type="entry name" value="PAS_fold"/>
</dbReference>
<dbReference type="RefSeq" id="WP_091453918.1">
    <property type="nucleotide sequence ID" value="NZ_FOGD01000002.1"/>
</dbReference>